<dbReference type="AlphaFoldDB" id="A0AAW1XEH3"/>
<protein>
    <submittedName>
        <fullName evidence="2">Uncharacterized protein</fullName>
    </submittedName>
</protein>
<name>A0AAW1XEH3_RUBAR</name>
<dbReference type="Proteomes" id="UP001457282">
    <property type="component" value="Unassembled WGS sequence"/>
</dbReference>
<comment type="caution">
    <text evidence="2">The sequence shown here is derived from an EMBL/GenBank/DDBJ whole genome shotgun (WGS) entry which is preliminary data.</text>
</comment>
<organism evidence="2 3">
    <name type="scientific">Rubus argutus</name>
    <name type="common">Southern blackberry</name>
    <dbReference type="NCBI Taxonomy" id="59490"/>
    <lineage>
        <taxon>Eukaryota</taxon>
        <taxon>Viridiplantae</taxon>
        <taxon>Streptophyta</taxon>
        <taxon>Embryophyta</taxon>
        <taxon>Tracheophyta</taxon>
        <taxon>Spermatophyta</taxon>
        <taxon>Magnoliopsida</taxon>
        <taxon>eudicotyledons</taxon>
        <taxon>Gunneridae</taxon>
        <taxon>Pentapetalae</taxon>
        <taxon>rosids</taxon>
        <taxon>fabids</taxon>
        <taxon>Rosales</taxon>
        <taxon>Rosaceae</taxon>
        <taxon>Rosoideae</taxon>
        <taxon>Rosoideae incertae sedis</taxon>
        <taxon>Rubus</taxon>
    </lineage>
</organism>
<sequence>MPEIQSQLSHSLTPPNPMVLIRERRQLNLSLPCLNPPSDGHVSIYLFIPLPPLPLPSPPTAVSPLPSLPHTSRNSKS</sequence>
<reference evidence="2 3" key="1">
    <citation type="journal article" date="2023" name="G3 (Bethesda)">
        <title>A chromosome-length genome assembly and annotation of blackberry (Rubus argutus, cv. 'Hillquist').</title>
        <authorList>
            <person name="Bruna T."/>
            <person name="Aryal R."/>
            <person name="Dudchenko O."/>
            <person name="Sargent D.J."/>
            <person name="Mead D."/>
            <person name="Buti M."/>
            <person name="Cavallini A."/>
            <person name="Hytonen T."/>
            <person name="Andres J."/>
            <person name="Pham M."/>
            <person name="Weisz D."/>
            <person name="Mascagni F."/>
            <person name="Usai G."/>
            <person name="Natali L."/>
            <person name="Bassil N."/>
            <person name="Fernandez G.E."/>
            <person name="Lomsadze A."/>
            <person name="Armour M."/>
            <person name="Olukolu B."/>
            <person name="Poorten T."/>
            <person name="Britton C."/>
            <person name="Davik J."/>
            <person name="Ashrafi H."/>
            <person name="Aiden E.L."/>
            <person name="Borodovsky M."/>
            <person name="Worthington M."/>
        </authorList>
    </citation>
    <scope>NUCLEOTIDE SEQUENCE [LARGE SCALE GENOMIC DNA]</scope>
    <source>
        <strain evidence="2">PI 553951</strain>
    </source>
</reference>
<evidence type="ECO:0000313" key="3">
    <source>
        <dbReference type="Proteomes" id="UP001457282"/>
    </source>
</evidence>
<evidence type="ECO:0000256" key="1">
    <source>
        <dbReference type="SAM" id="MobiDB-lite"/>
    </source>
</evidence>
<feature type="region of interest" description="Disordered" evidence="1">
    <location>
        <begin position="58"/>
        <end position="77"/>
    </location>
</feature>
<evidence type="ECO:0000313" key="2">
    <source>
        <dbReference type="EMBL" id="KAK9934125.1"/>
    </source>
</evidence>
<dbReference type="EMBL" id="JBEDUW010000004">
    <property type="protein sequence ID" value="KAK9934125.1"/>
    <property type="molecule type" value="Genomic_DNA"/>
</dbReference>
<accession>A0AAW1XEH3</accession>
<gene>
    <name evidence="2" type="ORF">M0R45_021281</name>
</gene>
<proteinExistence type="predicted"/>
<keyword evidence="3" id="KW-1185">Reference proteome</keyword>